<gene>
    <name evidence="1" type="ORF">Mal33_02370</name>
</gene>
<reference evidence="1 2" key="1">
    <citation type="submission" date="2019-02" db="EMBL/GenBank/DDBJ databases">
        <title>Deep-cultivation of Planctomycetes and their phenomic and genomic characterization uncovers novel biology.</title>
        <authorList>
            <person name="Wiegand S."/>
            <person name="Jogler M."/>
            <person name="Boedeker C."/>
            <person name="Pinto D."/>
            <person name="Vollmers J."/>
            <person name="Rivas-Marin E."/>
            <person name="Kohn T."/>
            <person name="Peeters S.H."/>
            <person name="Heuer A."/>
            <person name="Rast P."/>
            <person name="Oberbeckmann S."/>
            <person name="Bunk B."/>
            <person name="Jeske O."/>
            <person name="Meyerdierks A."/>
            <person name="Storesund J.E."/>
            <person name="Kallscheuer N."/>
            <person name="Luecker S."/>
            <person name="Lage O.M."/>
            <person name="Pohl T."/>
            <person name="Merkel B.J."/>
            <person name="Hornburger P."/>
            <person name="Mueller R.-W."/>
            <person name="Bruemmer F."/>
            <person name="Labrenz M."/>
            <person name="Spormann A.M."/>
            <person name="Op den Camp H."/>
            <person name="Overmann J."/>
            <person name="Amann R."/>
            <person name="Jetten M.S.M."/>
            <person name="Mascher T."/>
            <person name="Medema M.H."/>
            <person name="Devos D.P."/>
            <person name="Kaster A.-K."/>
            <person name="Ovreas L."/>
            <person name="Rohde M."/>
            <person name="Galperin M.Y."/>
            <person name="Jogler C."/>
        </authorList>
    </citation>
    <scope>NUCLEOTIDE SEQUENCE [LARGE SCALE GENOMIC DNA]</scope>
    <source>
        <strain evidence="1 2">Mal33</strain>
    </source>
</reference>
<organism evidence="1 2">
    <name type="scientific">Rosistilla oblonga</name>
    <dbReference type="NCBI Taxonomy" id="2527990"/>
    <lineage>
        <taxon>Bacteria</taxon>
        <taxon>Pseudomonadati</taxon>
        <taxon>Planctomycetota</taxon>
        <taxon>Planctomycetia</taxon>
        <taxon>Pirellulales</taxon>
        <taxon>Pirellulaceae</taxon>
        <taxon>Rosistilla</taxon>
    </lineage>
</organism>
<dbReference type="Proteomes" id="UP000316770">
    <property type="component" value="Chromosome"/>
</dbReference>
<proteinExistence type="predicted"/>
<dbReference type="EMBL" id="CP036318">
    <property type="protein sequence ID" value="QDV54287.1"/>
    <property type="molecule type" value="Genomic_DNA"/>
</dbReference>
<evidence type="ECO:0000313" key="2">
    <source>
        <dbReference type="Proteomes" id="UP000316770"/>
    </source>
</evidence>
<accession>A0A518IMH4</accession>
<protein>
    <submittedName>
        <fullName evidence="1">Uncharacterized protein</fullName>
    </submittedName>
</protein>
<name>A0A518IMH4_9BACT</name>
<sequence length="57" mass="6090">MKWKTLEAANGALNLSSLPGLTYQVCPIFPAARAAGFMRPPHPRLRGVLSTAKSPQA</sequence>
<dbReference type="AlphaFoldDB" id="A0A518IMH4"/>
<evidence type="ECO:0000313" key="1">
    <source>
        <dbReference type="EMBL" id="QDV54287.1"/>
    </source>
</evidence>
<keyword evidence="2" id="KW-1185">Reference proteome</keyword>